<dbReference type="PATRIC" id="fig|1410950.3.peg.1831"/>
<accession>W2C9G7</accession>
<comment type="caution">
    <text evidence="1">The sequence shown here is derived from an EMBL/GenBank/DDBJ whole genome shotgun (WGS) entry which is preliminary data.</text>
</comment>
<evidence type="ECO:0000313" key="2">
    <source>
        <dbReference type="Proteomes" id="UP000018872"/>
    </source>
</evidence>
<dbReference type="AlphaFoldDB" id="W2C9G7"/>
<dbReference type="EMBL" id="AYYC01000729">
    <property type="protein sequence ID" value="ETK03790.1"/>
    <property type="molecule type" value="Genomic_DNA"/>
</dbReference>
<organism evidence="1 2">
    <name type="scientific">Tannerella sp. oral taxon BU063 isolate Cell 5</name>
    <dbReference type="NCBI Taxonomy" id="1410950"/>
    <lineage>
        <taxon>Bacteria</taxon>
        <taxon>Pseudomonadati</taxon>
        <taxon>Bacteroidota</taxon>
        <taxon>Bacteroidia</taxon>
        <taxon>Bacteroidales</taxon>
        <taxon>Tannerellaceae</taxon>
        <taxon>Tannerella</taxon>
    </lineage>
</organism>
<reference evidence="1 2" key="1">
    <citation type="submission" date="2013-11" db="EMBL/GenBank/DDBJ databases">
        <title>Single cell genomics of uncultured Tannerella BU063 (oral taxon 286).</title>
        <authorList>
            <person name="Beall C.J."/>
            <person name="Campbell A.G."/>
            <person name="Griffen A.L."/>
            <person name="Podar M."/>
            <person name="Leys E.J."/>
        </authorList>
    </citation>
    <scope>NUCLEOTIDE SEQUENCE [LARGE SCALE GENOMIC DNA]</scope>
    <source>
        <strain evidence="1">Cell 5</strain>
    </source>
</reference>
<sequence>MQGPKGAGFCYSHSVQALKPAGFCYPHAVQARKAPGAPAKFAGDIE</sequence>
<proteinExistence type="predicted"/>
<protein>
    <submittedName>
        <fullName evidence="1">Uncharacterized protein</fullName>
    </submittedName>
</protein>
<name>W2C9G7_9BACT</name>
<dbReference type="Proteomes" id="UP000018872">
    <property type="component" value="Unassembled WGS sequence"/>
</dbReference>
<evidence type="ECO:0000313" key="1">
    <source>
        <dbReference type="EMBL" id="ETK03790.1"/>
    </source>
</evidence>
<gene>
    <name evidence="1" type="ORF">T229_12150</name>
</gene>